<protein>
    <submittedName>
        <fullName evidence="4">DEAD/DEAH box helicase family protein</fullName>
    </submittedName>
</protein>
<dbReference type="PANTHER" id="PTHR47396">
    <property type="entry name" value="TYPE I RESTRICTION ENZYME ECOKI R PROTEIN"/>
    <property type="match status" value="1"/>
</dbReference>
<feature type="domain" description="Helicase C-terminal" evidence="3">
    <location>
        <begin position="512"/>
        <end position="676"/>
    </location>
</feature>
<dbReference type="EMBL" id="CP065856">
    <property type="protein sequence ID" value="QPV61560.1"/>
    <property type="molecule type" value="Genomic_DNA"/>
</dbReference>
<keyword evidence="4" id="KW-0547">Nucleotide-binding</keyword>
<keyword evidence="4" id="KW-0067">ATP-binding</keyword>
<proteinExistence type="predicted"/>
<dbReference type="RefSeq" id="WP_198060390.1">
    <property type="nucleotide sequence ID" value="NZ_CP065856.1"/>
</dbReference>
<dbReference type="InterPro" id="IPR006935">
    <property type="entry name" value="Helicase/UvrB_N"/>
</dbReference>
<reference evidence="4 5" key="1">
    <citation type="submission" date="2020-12" db="EMBL/GenBank/DDBJ databases">
        <title>Halosimplex halophilum sp. nov. and Halosimplex salinum sp. nov., two new members of the genus Halosimplex.</title>
        <authorList>
            <person name="Cui H.L."/>
        </authorList>
    </citation>
    <scope>NUCLEOTIDE SEQUENCE [LARGE SCALE GENOMIC DNA]</scope>
    <source>
        <strain evidence="4 5">YGH94</strain>
    </source>
</reference>
<feature type="compositionally biased region" description="Basic and acidic residues" evidence="1">
    <location>
        <begin position="742"/>
        <end position="752"/>
    </location>
</feature>
<keyword evidence="5" id="KW-1185">Reference proteome</keyword>
<feature type="region of interest" description="Disordered" evidence="1">
    <location>
        <begin position="730"/>
        <end position="789"/>
    </location>
</feature>
<keyword evidence="4" id="KW-0378">Hydrolase</keyword>
<evidence type="ECO:0000313" key="5">
    <source>
        <dbReference type="Proteomes" id="UP000595001"/>
    </source>
</evidence>
<name>A0A7T3KUA5_9EURY</name>
<evidence type="ECO:0000259" key="3">
    <source>
        <dbReference type="PROSITE" id="PS51194"/>
    </source>
</evidence>
<dbReference type="Proteomes" id="UP000595001">
    <property type="component" value="Chromosome"/>
</dbReference>
<dbReference type="Pfam" id="PF19110">
    <property type="entry name" value="DUF5797"/>
    <property type="match status" value="1"/>
</dbReference>
<dbReference type="OrthoDB" id="235771at2157"/>
<dbReference type="Pfam" id="PF18780">
    <property type="entry name" value="HNH_repeat"/>
    <property type="match status" value="2"/>
</dbReference>
<dbReference type="SMART" id="SM00490">
    <property type="entry name" value="HELICc"/>
    <property type="match status" value="1"/>
</dbReference>
<dbReference type="PROSITE" id="PS51194">
    <property type="entry name" value="HELICASE_CTER"/>
    <property type="match status" value="1"/>
</dbReference>
<keyword evidence="4" id="KW-0347">Helicase</keyword>
<dbReference type="SUPFAM" id="SSF52540">
    <property type="entry name" value="P-loop containing nucleoside triphosphate hydrolases"/>
    <property type="match status" value="1"/>
</dbReference>
<gene>
    <name evidence="4" type="ORF">I7X12_12395</name>
</gene>
<dbReference type="GO" id="GO:0005829">
    <property type="term" value="C:cytosol"/>
    <property type="evidence" value="ECO:0007669"/>
    <property type="project" value="TreeGrafter"/>
</dbReference>
<feature type="region of interest" description="Disordered" evidence="1">
    <location>
        <begin position="1308"/>
        <end position="1343"/>
    </location>
</feature>
<feature type="compositionally biased region" description="Acidic residues" evidence="1">
    <location>
        <begin position="1310"/>
        <end position="1330"/>
    </location>
</feature>
<accession>A0A7T3KUA5</accession>
<dbReference type="Pfam" id="PF04851">
    <property type="entry name" value="ResIII"/>
    <property type="match status" value="1"/>
</dbReference>
<dbReference type="KEGG" id="hlt:I7X12_12395"/>
<dbReference type="PROSITE" id="PS51192">
    <property type="entry name" value="HELICASE_ATP_BIND_1"/>
    <property type="match status" value="1"/>
</dbReference>
<dbReference type="GO" id="GO:0005524">
    <property type="term" value="F:ATP binding"/>
    <property type="evidence" value="ECO:0007669"/>
    <property type="project" value="InterPro"/>
</dbReference>
<feature type="region of interest" description="Disordered" evidence="1">
    <location>
        <begin position="844"/>
        <end position="920"/>
    </location>
</feature>
<dbReference type="InterPro" id="IPR014001">
    <property type="entry name" value="Helicase_ATP-bd"/>
</dbReference>
<evidence type="ECO:0000313" key="4">
    <source>
        <dbReference type="EMBL" id="QPV61560.1"/>
    </source>
</evidence>
<dbReference type="InterPro" id="IPR050742">
    <property type="entry name" value="Helicase_Restrict-Modif_Enz"/>
</dbReference>
<dbReference type="GO" id="GO:0140097">
    <property type="term" value="F:catalytic activity, acting on DNA"/>
    <property type="evidence" value="ECO:0007669"/>
    <property type="project" value="UniProtKB-ARBA"/>
</dbReference>
<feature type="compositionally biased region" description="Acidic residues" evidence="1">
    <location>
        <begin position="753"/>
        <end position="782"/>
    </location>
</feature>
<dbReference type="InterPro" id="IPR041025">
    <property type="entry name" value="HNH_repeat"/>
</dbReference>
<organism evidence="4 5">
    <name type="scientific">Halosimplex litoreum</name>
    <dbReference type="NCBI Taxonomy" id="1198301"/>
    <lineage>
        <taxon>Archaea</taxon>
        <taxon>Methanobacteriati</taxon>
        <taxon>Methanobacteriota</taxon>
        <taxon>Stenosarchaea group</taxon>
        <taxon>Halobacteria</taxon>
        <taxon>Halobacteriales</taxon>
        <taxon>Haloarculaceae</taxon>
        <taxon>Halosimplex</taxon>
    </lineage>
</organism>
<dbReference type="InterPro" id="IPR001650">
    <property type="entry name" value="Helicase_C-like"/>
</dbReference>
<feature type="compositionally biased region" description="Acidic residues" evidence="1">
    <location>
        <begin position="868"/>
        <end position="899"/>
    </location>
</feature>
<dbReference type="PANTHER" id="PTHR47396:SF1">
    <property type="entry name" value="ATP-DEPENDENT HELICASE IRC3-RELATED"/>
    <property type="match status" value="1"/>
</dbReference>
<feature type="compositionally biased region" description="Basic and acidic residues" evidence="1">
    <location>
        <begin position="848"/>
        <end position="867"/>
    </location>
</feature>
<feature type="region of interest" description="Disordered" evidence="1">
    <location>
        <begin position="998"/>
        <end position="1055"/>
    </location>
</feature>
<dbReference type="GO" id="GO:0004386">
    <property type="term" value="F:helicase activity"/>
    <property type="evidence" value="ECO:0007669"/>
    <property type="project" value="UniProtKB-KW"/>
</dbReference>
<dbReference type="SMART" id="SM00487">
    <property type="entry name" value="DEXDc"/>
    <property type="match status" value="1"/>
</dbReference>
<evidence type="ECO:0000259" key="2">
    <source>
        <dbReference type="PROSITE" id="PS51192"/>
    </source>
</evidence>
<feature type="compositionally biased region" description="Polar residues" evidence="1">
    <location>
        <begin position="732"/>
        <end position="741"/>
    </location>
</feature>
<dbReference type="Pfam" id="PF00271">
    <property type="entry name" value="Helicase_C"/>
    <property type="match status" value="1"/>
</dbReference>
<evidence type="ECO:0000256" key="1">
    <source>
        <dbReference type="SAM" id="MobiDB-lite"/>
    </source>
</evidence>
<sequence>MDPLDKLVDSVTDHQDLDEEFYEERLKRYDDDKTRWATAIDTAAYDVVGDVAIGSTDSKSDIGGTIGKTDFPRAAGPFYIEGLKALTDAESQIETVLENYEGEDVGRLVLKLTELRLRLQSATSGELNAEILSKTLEALVEKLTTKEVESGTLRRPLRETEAVVDMLVQLLTDPTADEYTDVLVDEMARAAENESILELVDEPQLTTPLWEHQADALQDWVDEDRRGYVNMATATGKTVLGLATIAQQFDGLHPANDAERITPESPLDLDGDLQVLIVAGRNLLLNQWRDEFAAHMNIPKHRTEAMDTGDGQEIRLSWGTVEFKTSQQLASDDLVGRYDLVILDEAHRYSSGSSTDRGWRDTFETLAEKSEDILAMSGSIDAGWIGDETVESVLDDELDEVFTFSLPEARKKGIVADFSWKVTYMPTSEADAVEELIDVTETCAEYFGPPAGPNFESLDDIVAAADIGTIEELRAFANTSDGRELRNDSEKFDTLANAAFSRLTRRWQLRPSLEPVVDIVRDHWDEQTVVLVQSYSFAERIESVLAEEFGGSALAALTDRTDDTEEIIEEFNEGEASILVGPGDLLGTGVDLPDAEVAVNVGKGGLNASLVQRIGRVLRNPSGRKDASFYHLMSVPTDDRAILSTEDGRQFLERICSFELLGERMEEPPYFQHRGDNLEANLRAFEENGVLSFDLLPRDIEALADSTETADRLTELCQVVEQSDDEMASFTWAGTSPTSATSKDESENRAKTEDEDTAESEQNTDEMDEDQTEPSDESDELPENVTREQLDRVDDVVAREPIIDDELIELWGLDSSIALAKVLKGELDDYLTRDDEGAVCATELGRGLVDHEPLKGGTDDGQPRAEPDESEEESRGEDDNGGSTDDSDGGGGDTDSDDEMDRKGVTPPYTGPHLEDEPEGLVEDVQIEFSVPETTAHRLLDLYRSDGPIGKDKLVEGWDFENPSDVYEYLSDSAHGLTDVVGLGDVQLADDARDRMDTLTRDRDDQEGPSPGGSSTEDARDDSPSESAEDTETEHGRTDEEVSEGAVPDHYSSSLLETDREKLVDELQEMNDFALYPPTEETVVSKSRYPFGSYIFTFGSFDDALRTAGYKLRDQTLTDDTGEKYRPSEVIAAVQILSDILGEPPRASVFDQLAPMTSDAVSSLGTWDQIVTEAGLESGELREEVDVTDVPGHDELSASVAGLAEELGETPTLEKIAEHTDLDPGRVASTVESWRDVEERVKEKLRSDGRGVTPYPASVATRQFADQVRSETSSGVPLYRMLDLFPTLHILDVIDSSVEDVFPDLQAEGEPAETEQTESEYTETDGETGIDDVREAEGDESPVVVEERLQPERDLQRRTLLGDDLRRLYDEFGHPPRPADISNYGRFSPSAYIDEFGSWEAALSNIGCDIDEAWGHPEDYDDELLATLAGLTDRVGHTPTARNIDELSDHTATTFVSRFGSIEGAHRESDPEADTVEWAREIVETVSESWGPLGALDDETERERAGIEALLLLKRGWTGTGHEVVSEVTEKIDADGPSYRNGWKKTIRPVLQEAESRDLVEQAQGTWEWTWVGGSEI</sequence>
<dbReference type="GeneID" id="60589306"/>
<dbReference type="Gene3D" id="3.40.50.300">
    <property type="entry name" value="P-loop containing nucleotide triphosphate hydrolases"/>
    <property type="match status" value="2"/>
</dbReference>
<dbReference type="InterPro" id="IPR027417">
    <property type="entry name" value="P-loop_NTPase"/>
</dbReference>
<dbReference type="InterPro" id="IPR043815">
    <property type="entry name" value="DUF5797"/>
</dbReference>
<dbReference type="GO" id="GO:0003677">
    <property type="term" value="F:DNA binding"/>
    <property type="evidence" value="ECO:0007669"/>
    <property type="project" value="InterPro"/>
</dbReference>
<feature type="domain" description="Helicase ATP-binding" evidence="2">
    <location>
        <begin position="218"/>
        <end position="381"/>
    </location>
</feature>
<dbReference type="GO" id="GO:0016787">
    <property type="term" value="F:hydrolase activity"/>
    <property type="evidence" value="ECO:0007669"/>
    <property type="project" value="InterPro"/>
</dbReference>